<evidence type="ECO:0000259" key="1">
    <source>
        <dbReference type="Pfam" id="PF13966"/>
    </source>
</evidence>
<accession>A0A6A2XYZ1</accession>
<comment type="caution">
    <text evidence="2">The sequence shown here is derived from an EMBL/GenBank/DDBJ whole genome shotgun (WGS) entry which is preliminary data.</text>
</comment>
<evidence type="ECO:0000313" key="2">
    <source>
        <dbReference type="EMBL" id="KAE8667826.1"/>
    </source>
</evidence>
<dbReference type="EMBL" id="VEPZ02001565">
    <property type="protein sequence ID" value="KAE8667826.1"/>
    <property type="molecule type" value="Genomic_DNA"/>
</dbReference>
<dbReference type="InterPro" id="IPR012337">
    <property type="entry name" value="RNaseH-like_sf"/>
</dbReference>
<proteinExistence type="predicted"/>
<dbReference type="AlphaFoldDB" id="A0A6A2XYZ1"/>
<keyword evidence="3" id="KW-1185">Reference proteome</keyword>
<dbReference type="SUPFAM" id="SSF53098">
    <property type="entry name" value="Ribonuclease H-like"/>
    <property type="match status" value="1"/>
</dbReference>
<organism evidence="2 3">
    <name type="scientific">Hibiscus syriacus</name>
    <name type="common">Rose of Sharon</name>
    <dbReference type="NCBI Taxonomy" id="106335"/>
    <lineage>
        <taxon>Eukaryota</taxon>
        <taxon>Viridiplantae</taxon>
        <taxon>Streptophyta</taxon>
        <taxon>Embryophyta</taxon>
        <taxon>Tracheophyta</taxon>
        <taxon>Spermatophyta</taxon>
        <taxon>Magnoliopsida</taxon>
        <taxon>eudicotyledons</taxon>
        <taxon>Gunneridae</taxon>
        <taxon>Pentapetalae</taxon>
        <taxon>rosids</taxon>
        <taxon>malvids</taxon>
        <taxon>Malvales</taxon>
        <taxon>Malvaceae</taxon>
        <taxon>Malvoideae</taxon>
        <taxon>Hibiscus</taxon>
    </lineage>
</organism>
<evidence type="ECO:0000313" key="3">
    <source>
        <dbReference type="Proteomes" id="UP000436088"/>
    </source>
</evidence>
<dbReference type="InterPro" id="IPR026960">
    <property type="entry name" value="RVT-Znf"/>
</dbReference>
<dbReference type="Pfam" id="PF13966">
    <property type="entry name" value="zf-RVT"/>
    <property type="match status" value="1"/>
</dbReference>
<dbReference type="Gene3D" id="3.30.420.10">
    <property type="entry name" value="Ribonuclease H-like superfamily/Ribonuclease H"/>
    <property type="match status" value="1"/>
</dbReference>
<protein>
    <recommendedName>
        <fullName evidence="1">Reverse transcriptase zinc-binding domain-containing protein</fullName>
    </recommendedName>
</protein>
<reference evidence="2" key="1">
    <citation type="submission" date="2019-09" db="EMBL/GenBank/DDBJ databases">
        <title>Draft genome information of white flower Hibiscus syriacus.</title>
        <authorList>
            <person name="Kim Y.-M."/>
        </authorList>
    </citation>
    <scope>NUCLEOTIDE SEQUENCE [LARGE SCALE GENOMIC DNA]</scope>
    <source>
        <strain evidence="2">YM2019G1</strain>
    </source>
</reference>
<dbReference type="InterPro" id="IPR036397">
    <property type="entry name" value="RNaseH_sf"/>
</dbReference>
<sequence length="312" mass="35544">MQDRVIWLHDQAGSFSVGELTDLLTNDNLVAPAFDFDQIWKMKVPPKVRSILWMLKIERIPTKEFLATRGVKFDEAVHGMSDLFDLIVESDSQVALNWIGNATFVENKGDSRAPPPLSVRLVTSRHGSRVTGRGRVLSNQKINTTNSPLRFRVYGIRSDRVNLGERSAYCSDYTHRGEFVSKAFIYPTTSRPWRWWVIFNEIDSWPSQIPGVKFMHVPREGNSLADQLAKQGLLCSELFKAWNFGGNFRLLGPYFHGTTLCYLALKERWTKNSESVSDYTISKKALEPIPLMHTPSSTGSPITWLVVFLVQF</sequence>
<dbReference type="Proteomes" id="UP000436088">
    <property type="component" value="Unassembled WGS sequence"/>
</dbReference>
<feature type="domain" description="Reverse transcriptase zinc-binding" evidence="1">
    <location>
        <begin position="20"/>
        <end position="75"/>
    </location>
</feature>
<gene>
    <name evidence="2" type="ORF">F3Y22_tig00112370pilonHSYRG00056</name>
</gene>
<name>A0A6A2XYZ1_HIBSY</name>
<dbReference type="GO" id="GO:0003676">
    <property type="term" value="F:nucleic acid binding"/>
    <property type="evidence" value="ECO:0007669"/>
    <property type="project" value="InterPro"/>
</dbReference>